<dbReference type="AlphaFoldDB" id="A0A8A1LGE8"/>
<name>A0A8A1LGE8_AJEC8</name>
<accession>A0A8A1LGE8</accession>
<protein>
    <submittedName>
        <fullName evidence="1">Uncharacterized protein</fullName>
    </submittedName>
</protein>
<proteinExistence type="predicted"/>
<sequence>MSAEGVGLYEGVWMLACDVTRKDPKYIGLLEIRDIVGMAFWHQGDIRLENYMVDSTGGGLRDQAKL</sequence>
<dbReference type="EMBL" id="CP069103">
    <property type="protein sequence ID" value="QSS52005.1"/>
    <property type="molecule type" value="Genomic_DNA"/>
</dbReference>
<dbReference type="Proteomes" id="UP000663419">
    <property type="component" value="Chromosome 2"/>
</dbReference>
<evidence type="ECO:0000313" key="2">
    <source>
        <dbReference type="Proteomes" id="UP000663419"/>
    </source>
</evidence>
<gene>
    <name evidence="1" type="ORF">I7I53_07498</name>
</gene>
<organism evidence="1 2">
    <name type="scientific">Ajellomyces capsulatus (strain H88)</name>
    <name type="common">Darling's disease fungus</name>
    <name type="synonym">Histoplasma capsulatum</name>
    <dbReference type="NCBI Taxonomy" id="544711"/>
    <lineage>
        <taxon>Eukaryota</taxon>
        <taxon>Fungi</taxon>
        <taxon>Dikarya</taxon>
        <taxon>Ascomycota</taxon>
        <taxon>Pezizomycotina</taxon>
        <taxon>Eurotiomycetes</taxon>
        <taxon>Eurotiomycetidae</taxon>
        <taxon>Onygenales</taxon>
        <taxon>Ajellomycetaceae</taxon>
        <taxon>Histoplasma</taxon>
    </lineage>
</organism>
<reference evidence="1" key="1">
    <citation type="submission" date="2021-01" db="EMBL/GenBank/DDBJ databases">
        <title>Chromosome-level genome assembly of a human fungal pathogen reveals clustering of transcriptionally co-regulated genes.</title>
        <authorList>
            <person name="Voorhies M."/>
            <person name="Cohen S."/>
            <person name="Shea T.P."/>
            <person name="Petrus S."/>
            <person name="Munoz J.F."/>
            <person name="Poplawski S."/>
            <person name="Goldman W.E."/>
            <person name="Michael T."/>
            <person name="Cuomo C.A."/>
            <person name="Sil A."/>
            <person name="Beyhan S."/>
        </authorList>
    </citation>
    <scope>NUCLEOTIDE SEQUENCE</scope>
    <source>
        <strain evidence="1">H88</strain>
    </source>
</reference>
<evidence type="ECO:0000313" key="1">
    <source>
        <dbReference type="EMBL" id="QSS52005.1"/>
    </source>
</evidence>
<dbReference type="VEuPathDB" id="FungiDB:I7I53_07498"/>